<evidence type="ECO:0008006" key="12">
    <source>
        <dbReference type="Google" id="ProtNLM"/>
    </source>
</evidence>
<comment type="subcellular location">
    <subcellularLocation>
        <location evidence="1">Membrane</location>
        <topology evidence="1">Single-pass membrane protein</topology>
    </subcellularLocation>
</comment>
<evidence type="ECO:0000256" key="7">
    <source>
        <dbReference type="SAM" id="Phobius"/>
    </source>
</evidence>
<evidence type="ECO:0000256" key="2">
    <source>
        <dbReference type="ARBA" id="ARBA00008725"/>
    </source>
</evidence>
<evidence type="ECO:0000256" key="5">
    <source>
        <dbReference type="ARBA" id="ARBA00023239"/>
    </source>
</evidence>
<feature type="region of interest" description="Disordered" evidence="6">
    <location>
        <begin position="1004"/>
        <end position="1061"/>
    </location>
</feature>
<keyword evidence="4" id="KW-0592">Phosphate transport</keyword>
<dbReference type="InterPro" id="IPR001054">
    <property type="entry name" value="A/G_cyclase"/>
</dbReference>
<dbReference type="InterPro" id="IPR029787">
    <property type="entry name" value="Nucleotide_cyclase"/>
</dbReference>
<keyword evidence="7" id="KW-1133">Transmembrane helix</keyword>
<dbReference type="PROSITE" id="PS50011">
    <property type="entry name" value="PROTEIN_KINASE_DOM"/>
    <property type="match status" value="1"/>
</dbReference>
<dbReference type="Pfam" id="PF07714">
    <property type="entry name" value="PK_Tyr_Ser-Thr"/>
    <property type="match status" value="1"/>
</dbReference>
<dbReference type="GO" id="GO:0005524">
    <property type="term" value="F:ATP binding"/>
    <property type="evidence" value="ECO:0007669"/>
    <property type="project" value="InterPro"/>
</dbReference>
<evidence type="ECO:0000313" key="10">
    <source>
        <dbReference type="EMBL" id="KAK7114778.1"/>
    </source>
</evidence>
<dbReference type="InterPro" id="IPR050962">
    <property type="entry name" value="Phosphate-bind_PstS"/>
</dbReference>
<dbReference type="SUPFAM" id="SSF55073">
    <property type="entry name" value="Nucleotide cyclase"/>
    <property type="match status" value="1"/>
</dbReference>
<feature type="compositionally biased region" description="Polar residues" evidence="6">
    <location>
        <begin position="1361"/>
        <end position="1391"/>
    </location>
</feature>
<feature type="region of interest" description="Disordered" evidence="6">
    <location>
        <begin position="1322"/>
        <end position="1427"/>
    </location>
</feature>
<evidence type="ECO:0000256" key="6">
    <source>
        <dbReference type="SAM" id="MobiDB-lite"/>
    </source>
</evidence>
<protein>
    <recommendedName>
        <fullName evidence="12">Guanylate cyclase</fullName>
    </recommendedName>
</protein>
<dbReference type="GO" id="GO:0004672">
    <property type="term" value="F:protein kinase activity"/>
    <property type="evidence" value="ECO:0007669"/>
    <property type="project" value="InterPro"/>
</dbReference>
<accession>A0AAN9C0S4</accession>
<feature type="compositionally biased region" description="Polar residues" evidence="6">
    <location>
        <begin position="1192"/>
        <end position="1215"/>
    </location>
</feature>
<keyword evidence="7" id="KW-0812">Transmembrane</keyword>
<feature type="compositionally biased region" description="Basic and acidic residues" evidence="6">
    <location>
        <begin position="1337"/>
        <end position="1352"/>
    </location>
</feature>
<dbReference type="GO" id="GO:0035556">
    <property type="term" value="P:intracellular signal transduction"/>
    <property type="evidence" value="ECO:0007669"/>
    <property type="project" value="InterPro"/>
</dbReference>
<comment type="similarity">
    <text evidence="2">Belongs to the PstS family.</text>
</comment>
<dbReference type="InterPro" id="IPR011009">
    <property type="entry name" value="Kinase-like_dom_sf"/>
</dbReference>
<dbReference type="GO" id="GO:0009190">
    <property type="term" value="P:cyclic nucleotide biosynthetic process"/>
    <property type="evidence" value="ECO:0007669"/>
    <property type="project" value="InterPro"/>
</dbReference>
<dbReference type="PANTHER" id="PTHR42996:SF1">
    <property type="entry name" value="PHOSPHATE-BINDING PROTEIN PSTS"/>
    <property type="match status" value="1"/>
</dbReference>
<evidence type="ECO:0000256" key="3">
    <source>
        <dbReference type="ARBA" id="ARBA00022448"/>
    </source>
</evidence>
<keyword evidence="7" id="KW-0472">Membrane</keyword>
<dbReference type="SUPFAM" id="SSF53850">
    <property type="entry name" value="Periplasmic binding protein-like II"/>
    <property type="match status" value="1"/>
</dbReference>
<dbReference type="GO" id="GO:0035435">
    <property type="term" value="P:phosphate ion transmembrane transport"/>
    <property type="evidence" value="ECO:0007669"/>
    <property type="project" value="InterPro"/>
</dbReference>
<evidence type="ECO:0000256" key="1">
    <source>
        <dbReference type="ARBA" id="ARBA00004167"/>
    </source>
</evidence>
<name>A0AAN9C0S4_9CAEN</name>
<dbReference type="Pfam" id="PF00211">
    <property type="entry name" value="Guanylate_cyc"/>
    <property type="match status" value="1"/>
</dbReference>
<dbReference type="Gene3D" id="1.10.510.10">
    <property type="entry name" value="Transferase(Phosphotransferase) domain 1"/>
    <property type="match status" value="1"/>
</dbReference>
<dbReference type="CDD" id="cd13565">
    <property type="entry name" value="PBP2_PstS"/>
    <property type="match status" value="1"/>
</dbReference>
<gene>
    <name evidence="10" type="ORF">V1264_000782</name>
</gene>
<feature type="domain" description="Protein kinase" evidence="8">
    <location>
        <begin position="436"/>
        <end position="746"/>
    </location>
</feature>
<dbReference type="GO" id="GO:0016829">
    <property type="term" value="F:lyase activity"/>
    <property type="evidence" value="ECO:0007669"/>
    <property type="project" value="UniProtKB-KW"/>
</dbReference>
<evidence type="ECO:0000259" key="9">
    <source>
        <dbReference type="PROSITE" id="PS50125"/>
    </source>
</evidence>
<proteinExistence type="inferred from homology"/>
<dbReference type="NCBIfam" id="TIGR00975">
    <property type="entry name" value="3a0107s03"/>
    <property type="match status" value="1"/>
</dbReference>
<feature type="compositionally biased region" description="Gly residues" evidence="6">
    <location>
        <begin position="1473"/>
        <end position="1487"/>
    </location>
</feature>
<evidence type="ECO:0000256" key="4">
    <source>
        <dbReference type="ARBA" id="ARBA00022592"/>
    </source>
</evidence>
<evidence type="ECO:0000259" key="8">
    <source>
        <dbReference type="PROSITE" id="PS50011"/>
    </source>
</evidence>
<comment type="caution">
    <text evidence="10">The sequence shown here is derived from an EMBL/GenBank/DDBJ whole genome shotgun (WGS) entry which is preliminary data.</text>
</comment>
<dbReference type="Gene3D" id="3.40.190.10">
    <property type="entry name" value="Periplasmic binding protein-like II"/>
    <property type="match status" value="2"/>
</dbReference>
<keyword evidence="5" id="KW-0456">Lyase</keyword>
<dbReference type="EMBL" id="JBAMIC010000001">
    <property type="protein sequence ID" value="KAK7114778.1"/>
    <property type="molecule type" value="Genomic_DNA"/>
</dbReference>
<dbReference type="InterPro" id="IPR000719">
    <property type="entry name" value="Prot_kinase_dom"/>
</dbReference>
<feature type="compositionally biased region" description="Basic residues" evidence="6">
    <location>
        <begin position="1488"/>
        <end position="1502"/>
    </location>
</feature>
<dbReference type="InterPro" id="IPR024370">
    <property type="entry name" value="PBP_domain"/>
</dbReference>
<dbReference type="InterPro" id="IPR001245">
    <property type="entry name" value="Ser-Thr/Tyr_kinase_cat_dom"/>
</dbReference>
<reference evidence="10 11" key="1">
    <citation type="submission" date="2024-02" db="EMBL/GenBank/DDBJ databases">
        <title>Chromosome-scale genome assembly of the rough periwinkle Littorina saxatilis.</title>
        <authorList>
            <person name="De Jode A."/>
            <person name="Faria R."/>
            <person name="Formenti G."/>
            <person name="Sims Y."/>
            <person name="Smith T.P."/>
            <person name="Tracey A."/>
            <person name="Wood J.M.D."/>
            <person name="Zagrodzka Z.B."/>
            <person name="Johannesson K."/>
            <person name="Butlin R.K."/>
            <person name="Leder E.H."/>
        </authorList>
    </citation>
    <scope>NUCLEOTIDE SEQUENCE [LARGE SCALE GENOMIC DNA]</scope>
    <source>
        <strain evidence="10">Snail1</strain>
        <tissue evidence="10">Muscle</tissue>
    </source>
</reference>
<evidence type="ECO:0000313" key="11">
    <source>
        <dbReference type="Proteomes" id="UP001374579"/>
    </source>
</evidence>
<feature type="compositionally biased region" description="Polar residues" evidence="6">
    <location>
        <begin position="1233"/>
        <end position="1251"/>
    </location>
</feature>
<dbReference type="SUPFAM" id="SSF56112">
    <property type="entry name" value="Protein kinase-like (PK-like)"/>
    <property type="match status" value="1"/>
</dbReference>
<feature type="region of interest" description="Disordered" evidence="6">
    <location>
        <begin position="1109"/>
        <end position="1131"/>
    </location>
</feature>
<keyword evidence="3" id="KW-0813">Transport</keyword>
<dbReference type="InterPro" id="IPR005673">
    <property type="entry name" value="ABC_phos-bd_PstS"/>
</dbReference>
<dbReference type="Proteomes" id="UP001374579">
    <property type="component" value="Unassembled WGS sequence"/>
</dbReference>
<feature type="region of interest" description="Disordered" evidence="6">
    <location>
        <begin position="1453"/>
        <end position="1502"/>
    </location>
</feature>
<organism evidence="10 11">
    <name type="scientific">Littorina saxatilis</name>
    <dbReference type="NCBI Taxonomy" id="31220"/>
    <lineage>
        <taxon>Eukaryota</taxon>
        <taxon>Metazoa</taxon>
        <taxon>Spiralia</taxon>
        <taxon>Lophotrochozoa</taxon>
        <taxon>Mollusca</taxon>
        <taxon>Gastropoda</taxon>
        <taxon>Caenogastropoda</taxon>
        <taxon>Littorinimorpha</taxon>
        <taxon>Littorinoidea</taxon>
        <taxon>Littorinidae</taxon>
        <taxon>Littorina</taxon>
    </lineage>
</organism>
<dbReference type="PANTHER" id="PTHR42996">
    <property type="entry name" value="PHOSPHATE-BINDING PROTEIN PSTS"/>
    <property type="match status" value="1"/>
</dbReference>
<dbReference type="PROSITE" id="PS50125">
    <property type="entry name" value="GUANYLATE_CYCLASE_2"/>
    <property type="match status" value="1"/>
</dbReference>
<dbReference type="GO" id="GO:0042301">
    <property type="term" value="F:phosphate ion binding"/>
    <property type="evidence" value="ECO:0007669"/>
    <property type="project" value="InterPro"/>
</dbReference>
<feature type="transmembrane region" description="Helical" evidence="7">
    <location>
        <begin position="388"/>
        <end position="412"/>
    </location>
</feature>
<dbReference type="SMART" id="SM00044">
    <property type="entry name" value="CYCc"/>
    <property type="match status" value="1"/>
</dbReference>
<dbReference type="Gene3D" id="3.30.70.1230">
    <property type="entry name" value="Nucleotide cyclase"/>
    <property type="match status" value="1"/>
</dbReference>
<feature type="compositionally biased region" description="Polar residues" evidence="6">
    <location>
        <begin position="1322"/>
        <end position="1336"/>
    </location>
</feature>
<feature type="compositionally biased region" description="Basic and acidic residues" evidence="6">
    <location>
        <begin position="1017"/>
        <end position="1038"/>
    </location>
</feature>
<keyword evidence="11" id="KW-1185">Reference proteome</keyword>
<sequence length="1502" mass="166972">MKFNNTNTLTLKCQLLAVLLCGLSFLPETVTARIKLRGAGASFPYEVYQAWIPAYRASRQSRVSLTMTYDPVGSGDGKARIVEAKDIEYAGSDSLLKDSERDGETDLVMFPTMAGGAVLAYNLPECDQTLNLTRDHLVGIYNGTYSNWNASSLQDSNPWCTLPDRRILVIARREKSGTTSMFTEALSLFSAEWAAEYGNFSDGVDEETELSIKWNTSVIFMHGKGNNGMSGLVQSLRYSIGYMVVSAAQKAKLPYARVQNMMGEYTLPTSEAVQAAMDSHASDLLTVSLADGTLSGAYPIASYTYFVIYKTKMDNCDSAKELVRYVKWFIETTSAQEECIAQNMVPLSDKIAKRVEQEILMNVMCKGHSMWEAMLADIAEENKTEETWILAVSVSVPLFSALLLAMLGYIVWQRYKLVRMIDSDEWDIPIEDIVFFEDKQHMSSGKSRLHCMMSVKSFVSVADIPDGAEVLNQILQWPGKWKANVIGVRLLEVKELSHVTRALKKTMLWMRDSMVQANLVRFYGLTELETERYVIGEYCAKGSMVDILQNDKYNLNNDFKFSLASDIASGMAFLHANGVIHGALTSSCCMIDARWTVKVGDWEYCRLLSTQHPKKSPLLMLLHHEDEDKGTHAAAFRDFWVAPEIIRADFVLPPAFSTDAYSFAIILQEIYTREDPYAELADSLTPQQVVRAVCNNQLRPHHTEDVPVRVRQIMEIAWSDNPAFRPSFDQVVKMLRQSRTSRKSVLDSMMEAMEEYTHHLEEQVAERSAEVTLAKKNLENFLGDSVPQHLVPRLVNGEVSKLASGDTVQGRVYANLGLVMLDVLCVHEALLTAPSKDVLVFLNDLCAGVDAVVRRYGAYRAGIQGETQTIVAGLESETTLLDRRCANVAHLAFDLVDFICNMAPLSSGAHTTSVSVRAGVHVGRVVTGIVGAAAPKFVLLGEGMEVTKALVWCSESGRVRVSRNVFSHLEKNLDFVSEEAGWIVCAGMEVESFWIRLRIPKKADSVPSDHSVDSGVEVEKSRPDSRNGEESVDGEHVTNDVIVEENAPTTQRRSSGDSGKENNVYQRFLQTPTQPRQFLRQQQPISQAALSDITEEDERQNSPLLYQQQPHGVQQQQQRLHEAQRRQELRHQQLQQNGDRYPFPNQDYQNHEQFRHNNVDRHQQHQPHLIPTVTVIDSSPHQSNRRAPMIDTSANQSNHQGQVNGRNLNPSSADTRVTDSHGSRHFSPFTFFTGRSNNPHSSDAEQSGFRNIPVSTHTGRISESETRLAFPGYVQSVSLYSADDGLQHGRITELHGDSSQERLSSQELNNSTAVTEQHELNELSQSGGLHTVNNSYHESESSMGRDHTHNDLRPVGAVTGHSATSGQQNAQFTLQSPPHTPSPIATTSFTSPPFAPGLITPEALDSQNDHSTENGPPGATNSVQKTTRNEHDVLEAGEGVKFRGNSLHVEEVPHGVQIRNVNRRAGSLRDGSDSGGRGGWSAQGAGKGKSKKANKIHPSRRK</sequence>
<dbReference type="Pfam" id="PF12849">
    <property type="entry name" value="PBP_like_2"/>
    <property type="match status" value="1"/>
</dbReference>
<feature type="compositionally biased region" description="Low complexity" evidence="6">
    <location>
        <begin position="1109"/>
        <end position="1118"/>
    </location>
</feature>
<dbReference type="GO" id="GO:0043190">
    <property type="term" value="C:ATP-binding cassette (ABC) transporter complex"/>
    <property type="evidence" value="ECO:0007669"/>
    <property type="project" value="InterPro"/>
</dbReference>
<feature type="region of interest" description="Disordered" evidence="6">
    <location>
        <begin position="1178"/>
        <end position="1251"/>
    </location>
</feature>
<feature type="compositionally biased region" description="Basic and acidic residues" evidence="6">
    <location>
        <begin position="1119"/>
        <end position="1131"/>
    </location>
</feature>
<feature type="domain" description="Guanylate cyclase" evidence="9">
    <location>
        <begin position="817"/>
        <end position="951"/>
    </location>
</feature>